<accession>A0A9X5ASL3</accession>
<sequence>MSGPFRSGEPPMLRSLLLRAYERLTLNALASGDYPRAERMLRRMERQEGETRRVLHNLALARLGQGDAGGAVRLLDRLVDLYGEAPAVLRALADAAYLSGDRDDARCRIAAALAEPDCPDRTLLTRRAALCEDAAAHARAMAGKRDFADGNARLAAGDKDAALAAFRRAAEADPTDFVALNNLGTLLMNHAGDRKGAEKVFARAAALADQPVVRRNLAAARERS</sequence>
<dbReference type="Proteomes" id="UP000438991">
    <property type="component" value="Unassembled WGS sequence"/>
</dbReference>
<reference evidence="2 3" key="1">
    <citation type="submission" date="2019-11" db="EMBL/GenBank/DDBJ databases">
        <title>Whole-genome sequence of Rhodoplanes serenus DSM 18633, type strain.</title>
        <authorList>
            <person name="Kyndt J.A."/>
            <person name="Meyer T.E."/>
        </authorList>
    </citation>
    <scope>NUCLEOTIDE SEQUENCE [LARGE SCALE GENOMIC DNA]</scope>
    <source>
        <strain evidence="2 3">DSM 18633</strain>
    </source>
</reference>
<gene>
    <name evidence="2" type="ORF">GJ689_15435</name>
</gene>
<dbReference type="InterPro" id="IPR011990">
    <property type="entry name" value="TPR-like_helical_dom_sf"/>
</dbReference>
<evidence type="ECO:0000313" key="3">
    <source>
        <dbReference type="Proteomes" id="UP000438991"/>
    </source>
</evidence>
<dbReference type="Gene3D" id="1.25.40.10">
    <property type="entry name" value="Tetratricopeptide repeat domain"/>
    <property type="match status" value="2"/>
</dbReference>
<evidence type="ECO:0000313" key="2">
    <source>
        <dbReference type="EMBL" id="MTW17597.1"/>
    </source>
</evidence>
<dbReference type="EMBL" id="WNKV01000011">
    <property type="protein sequence ID" value="MTW17597.1"/>
    <property type="molecule type" value="Genomic_DNA"/>
</dbReference>
<dbReference type="AlphaFoldDB" id="A0A9X5ASL3"/>
<dbReference type="Pfam" id="PF13432">
    <property type="entry name" value="TPR_16"/>
    <property type="match status" value="2"/>
</dbReference>
<dbReference type="PROSITE" id="PS50005">
    <property type="entry name" value="TPR"/>
    <property type="match status" value="1"/>
</dbReference>
<dbReference type="InterPro" id="IPR019734">
    <property type="entry name" value="TPR_rpt"/>
</dbReference>
<feature type="repeat" description="TPR" evidence="1">
    <location>
        <begin position="143"/>
        <end position="176"/>
    </location>
</feature>
<evidence type="ECO:0000256" key="1">
    <source>
        <dbReference type="PROSITE-ProRule" id="PRU00339"/>
    </source>
</evidence>
<comment type="caution">
    <text evidence="2">The sequence shown here is derived from an EMBL/GenBank/DDBJ whole genome shotgun (WGS) entry which is preliminary data.</text>
</comment>
<protein>
    <submittedName>
        <fullName evidence="2">Tetratricopeptide repeat protein</fullName>
    </submittedName>
</protein>
<dbReference type="SUPFAM" id="SSF48452">
    <property type="entry name" value="TPR-like"/>
    <property type="match status" value="1"/>
</dbReference>
<name>A0A9X5ASL3_9BRAD</name>
<organism evidence="2 3">
    <name type="scientific">Rhodoplanes serenus</name>
    <dbReference type="NCBI Taxonomy" id="200615"/>
    <lineage>
        <taxon>Bacteria</taxon>
        <taxon>Pseudomonadati</taxon>
        <taxon>Pseudomonadota</taxon>
        <taxon>Alphaproteobacteria</taxon>
        <taxon>Hyphomicrobiales</taxon>
        <taxon>Nitrobacteraceae</taxon>
        <taxon>Rhodoplanes</taxon>
    </lineage>
</organism>
<keyword evidence="1" id="KW-0802">TPR repeat</keyword>
<proteinExistence type="predicted"/>